<evidence type="ECO:0000313" key="1">
    <source>
        <dbReference type="EMBL" id="GBG29556.1"/>
    </source>
</evidence>
<keyword evidence="2" id="KW-1185">Reference proteome</keyword>
<sequence>MLVHLRATDTLHESVVLNPQWLLDKLSRVIADEIHVKQMRYDRHLRDAAMSKDFTVLRRRSLATLRLLAFLWTNEEVDHLLDFLRNTILLSSWIPPEKSLSKAIETRSFEICHGSSFFRRLFWLRTMTSVLVAYDDVIQARTSGIDAVMSVGTKVADFVPFSKMAPSLKEDEGDIVAVERIAVPLAPGLTYHLFLSHQQAEAGGACNLVVKEFMNCGHKV</sequence>
<dbReference type="InParanoid" id="A0A2R5GF51"/>
<evidence type="ECO:0000313" key="2">
    <source>
        <dbReference type="Proteomes" id="UP000241890"/>
    </source>
</evidence>
<accession>A0A2R5GF51</accession>
<proteinExistence type="predicted"/>
<reference evidence="1 2" key="1">
    <citation type="submission" date="2017-12" db="EMBL/GenBank/DDBJ databases">
        <title>Sequencing, de novo assembly and annotation of complete genome of a new Thraustochytrid species, strain FCC1311.</title>
        <authorList>
            <person name="Sedici K."/>
            <person name="Godart F."/>
            <person name="Aiese Cigliano R."/>
            <person name="Sanseverino W."/>
            <person name="Barakat M."/>
            <person name="Ortet P."/>
            <person name="Marechal E."/>
            <person name="Cagnac O."/>
            <person name="Amato A."/>
        </authorList>
    </citation>
    <scope>NUCLEOTIDE SEQUENCE [LARGE SCALE GENOMIC DNA]</scope>
</reference>
<comment type="caution">
    <text evidence="1">The sequence shown here is derived from an EMBL/GenBank/DDBJ whole genome shotgun (WGS) entry which is preliminary data.</text>
</comment>
<dbReference type="Proteomes" id="UP000241890">
    <property type="component" value="Unassembled WGS sequence"/>
</dbReference>
<organism evidence="1 2">
    <name type="scientific">Hondaea fermentalgiana</name>
    <dbReference type="NCBI Taxonomy" id="2315210"/>
    <lineage>
        <taxon>Eukaryota</taxon>
        <taxon>Sar</taxon>
        <taxon>Stramenopiles</taxon>
        <taxon>Bigyra</taxon>
        <taxon>Labyrinthulomycetes</taxon>
        <taxon>Thraustochytrida</taxon>
        <taxon>Thraustochytriidae</taxon>
        <taxon>Hondaea</taxon>
    </lineage>
</organism>
<gene>
    <name evidence="1" type="ORF">FCC1311_057772</name>
</gene>
<dbReference type="EMBL" id="BEYU01000060">
    <property type="protein sequence ID" value="GBG29556.1"/>
    <property type="molecule type" value="Genomic_DNA"/>
</dbReference>
<name>A0A2R5GF51_9STRA</name>
<protein>
    <submittedName>
        <fullName evidence="1">Uncharacterized protein</fullName>
    </submittedName>
</protein>
<dbReference type="AlphaFoldDB" id="A0A2R5GF51"/>